<dbReference type="GO" id="GO:0016020">
    <property type="term" value="C:membrane"/>
    <property type="evidence" value="ECO:0007669"/>
    <property type="project" value="InterPro"/>
</dbReference>
<evidence type="ECO:0000259" key="6">
    <source>
        <dbReference type="PROSITE" id="PS50885"/>
    </source>
</evidence>
<dbReference type="PANTHER" id="PTHR32089:SF112">
    <property type="entry name" value="LYSOZYME-LIKE PROTEIN-RELATED"/>
    <property type="match status" value="1"/>
</dbReference>
<dbReference type="SUPFAM" id="SSF58104">
    <property type="entry name" value="Methyl-accepting chemotaxis protein (MCP) signaling domain"/>
    <property type="match status" value="1"/>
</dbReference>
<proteinExistence type="inferred from homology"/>
<evidence type="ECO:0000256" key="4">
    <source>
        <dbReference type="SAM" id="Phobius"/>
    </source>
</evidence>
<evidence type="ECO:0000256" key="2">
    <source>
        <dbReference type="ARBA" id="ARBA00029447"/>
    </source>
</evidence>
<dbReference type="SMART" id="SM00283">
    <property type="entry name" value="MA"/>
    <property type="match status" value="1"/>
</dbReference>
<feature type="transmembrane region" description="Helical" evidence="4">
    <location>
        <begin position="12"/>
        <end position="32"/>
    </location>
</feature>
<name>A0A2G9WR73_9HYPH</name>
<dbReference type="SMART" id="SM00304">
    <property type="entry name" value="HAMP"/>
    <property type="match status" value="1"/>
</dbReference>
<keyword evidence="4" id="KW-0472">Membrane</keyword>
<keyword evidence="8" id="KW-1185">Reference proteome</keyword>
<evidence type="ECO:0000313" key="8">
    <source>
        <dbReference type="Proteomes" id="UP000231070"/>
    </source>
</evidence>
<sequence>MFLNRVKLWKVIGTAVAIFIIGTVCLLLFVVYTTLSSDAARQALEKQMIAIKTGALLMEKDIAGATIAWSGDAVDHIEAPALLPFPTHELIDDLTRTAGAAATIFAYDAGKDDFTRVTTSIKKPDGSRAVGTDLGKASPAYAALKQGRSFTGQAPILGAPYLTIYTPIKDPAGKVIGILFAGIPEAAVNATKDGLVLKISLLGLLLAAAISGGASWLVARLIRPVTQLSALMERISRDDLAEDVPYAGYGNEVGTIARAVVILRNSAATRLALERDKSVEIAERTARQERVEALIDDFRATTRTALGAVNKTVDDLLATANSLGAGALRTVEDAGAASNASCDATGNVQAVASATEELAASIGEISAQIQRTGAVVADAARGTRDADAKINHLAAGAAKIGEVVTLIRAIAEQTNLLALNATIEAARAGEAGKGFAVVASEVKNLAGQTARATEDIAAQVDDIQSATADAVEAIQAIGATMQEVDRYTGAIAAAVEEQGTATGSISRSVNAVADGSQQVAANVGAVLATARDTEGAAQRLDAASREVADEARQLRSTIDTFLGAVIAA</sequence>
<evidence type="ECO:0000256" key="3">
    <source>
        <dbReference type="PROSITE-ProRule" id="PRU00284"/>
    </source>
</evidence>
<evidence type="ECO:0000313" key="7">
    <source>
        <dbReference type="EMBL" id="PIO96812.1"/>
    </source>
</evidence>
<dbReference type="GO" id="GO:0007165">
    <property type="term" value="P:signal transduction"/>
    <property type="evidence" value="ECO:0007669"/>
    <property type="project" value="UniProtKB-KW"/>
</dbReference>
<reference evidence="7 8" key="1">
    <citation type="submission" date="2017-08" db="EMBL/GenBank/DDBJ databases">
        <title>Pleomorphomonas carboxidotrophicus sp. nov., a new mesophilic hydrogenogenic carboxidotroph.</title>
        <authorList>
            <person name="Esquivel-Elizondo S."/>
            <person name="Krajmalnik-Brown R."/>
            <person name="Maldonado J."/>
        </authorList>
    </citation>
    <scope>NUCLEOTIDE SEQUENCE [LARGE SCALE GENOMIC DNA]</scope>
    <source>
        <strain evidence="7 8">SVCO-16</strain>
    </source>
</reference>
<keyword evidence="1 3" id="KW-0807">Transducer</keyword>
<dbReference type="Gene3D" id="1.10.8.500">
    <property type="entry name" value="HAMP domain in histidine kinase"/>
    <property type="match status" value="1"/>
</dbReference>
<dbReference type="Pfam" id="PF17201">
    <property type="entry name" value="Cache_3-Cache_2"/>
    <property type="match status" value="1"/>
</dbReference>
<dbReference type="PANTHER" id="PTHR32089">
    <property type="entry name" value="METHYL-ACCEPTING CHEMOTAXIS PROTEIN MCPB"/>
    <property type="match status" value="1"/>
</dbReference>
<comment type="similarity">
    <text evidence="2">Belongs to the methyl-accepting chemotaxis (MCP) protein family.</text>
</comment>
<evidence type="ECO:0008006" key="9">
    <source>
        <dbReference type="Google" id="ProtNLM"/>
    </source>
</evidence>
<accession>A0A2G9WR73</accession>
<dbReference type="AlphaFoldDB" id="A0A2G9WR73"/>
<dbReference type="InterPro" id="IPR033462">
    <property type="entry name" value="Cache_3-Cache_2"/>
</dbReference>
<dbReference type="PROSITE" id="PS50885">
    <property type="entry name" value="HAMP"/>
    <property type="match status" value="1"/>
</dbReference>
<feature type="transmembrane region" description="Helical" evidence="4">
    <location>
        <begin position="199"/>
        <end position="219"/>
    </location>
</feature>
<comment type="caution">
    <text evidence="7">The sequence shown here is derived from an EMBL/GenBank/DDBJ whole genome shotgun (WGS) entry which is preliminary data.</text>
</comment>
<dbReference type="Pfam" id="PF00672">
    <property type="entry name" value="HAMP"/>
    <property type="match status" value="1"/>
</dbReference>
<keyword evidence="4" id="KW-0812">Transmembrane</keyword>
<dbReference type="InterPro" id="IPR004089">
    <property type="entry name" value="MCPsignal_dom"/>
</dbReference>
<dbReference type="Proteomes" id="UP000231070">
    <property type="component" value="Unassembled WGS sequence"/>
</dbReference>
<evidence type="ECO:0000256" key="1">
    <source>
        <dbReference type="ARBA" id="ARBA00023224"/>
    </source>
</evidence>
<dbReference type="OrthoDB" id="8320983at2"/>
<dbReference type="Gene3D" id="1.10.287.950">
    <property type="entry name" value="Methyl-accepting chemotaxis protein"/>
    <property type="match status" value="1"/>
</dbReference>
<dbReference type="Pfam" id="PF00015">
    <property type="entry name" value="MCPsignal"/>
    <property type="match status" value="1"/>
</dbReference>
<keyword evidence="4" id="KW-1133">Transmembrane helix</keyword>
<dbReference type="InterPro" id="IPR029151">
    <property type="entry name" value="Sensor-like_sf"/>
</dbReference>
<feature type="domain" description="Methyl-accepting transducer" evidence="5">
    <location>
        <begin position="312"/>
        <end position="534"/>
    </location>
</feature>
<protein>
    <recommendedName>
        <fullName evidence="9">Methyl-accepting chemotaxis protein</fullName>
    </recommendedName>
</protein>
<organism evidence="7 8">
    <name type="scientific">Pleomorphomonas carboxyditropha</name>
    <dbReference type="NCBI Taxonomy" id="2023338"/>
    <lineage>
        <taxon>Bacteria</taxon>
        <taxon>Pseudomonadati</taxon>
        <taxon>Pseudomonadota</taxon>
        <taxon>Alphaproteobacteria</taxon>
        <taxon>Hyphomicrobiales</taxon>
        <taxon>Pleomorphomonadaceae</taxon>
        <taxon>Pleomorphomonas</taxon>
    </lineage>
</organism>
<dbReference type="SUPFAM" id="SSF103190">
    <property type="entry name" value="Sensory domain-like"/>
    <property type="match status" value="1"/>
</dbReference>
<dbReference type="SUPFAM" id="SSF158472">
    <property type="entry name" value="HAMP domain-like"/>
    <property type="match status" value="1"/>
</dbReference>
<evidence type="ECO:0000259" key="5">
    <source>
        <dbReference type="PROSITE" id="PS50111"/>
    </source>
</evidence>
<feature type="domain" description="HAMP" evidence="6">
    <location>
        <begin position="219"/>
        <end position="272"/>
    </location>
</feature>
<dbReference type="InterPro" id="IPR003660">
    <property type="entry name" value="HAMP_dom"/>
</dbReference>
<gene>
    <name evidence="7" type="ORF">CJ014_23455</name>
</gene>
<dbReference type="PROSITE" id="PS50111">
    <property type="entry name" value="CHEMOTAXIS_TRANSDUC_2"/>
    <property type="match status" value="1"/>
</dbReference>
<dbReference type="EMBL" id="NQVN01000025">
    <property type="protein sequence ID" value="PIO96812.1"/>
    <property type="molecule type" value="Genomic_DNA"/>
</dbReference>